<dbReference type="AlphaFoldDB" id="A0A6B3SRH1"/>
<protein>
    <submittedName>
        <fullName evidence="2">Type 4b pilus protein PilO2</fullName>
    </submittedName>
</protein>
<sequence length="440" mass="48230">MAILQFQDTQVAVGVDWSVYRSKGALRKAMRSAKGRGQNGHLVQQHDKELVLGVHACPSKTVYAGAAIVAQVHPDAVLCESVTLPGGETAWWVCAITDGIPSPAKDRLMDEGEARAEITELMSYQPNSVLLGTFGGSHATFEQVLESATEKQRQASRLERPTSIKLIGASAAAVIVAIAGAGFATKQYLDRTAMQRQKDSLAASQQNQLMAALQLKLKREADVKAAQQQFRNEVETARNQMRMHAVPQALYQAWIDVSRQLPVSFHGWAPMELRCDERQCTVRWTMTPLGRSIDGSAIPNATRVNDTEVTQTWPIKEIEVVPTRPVGASRSEEVRLTLKSLGETYRWNVQPDNANAVVVQPPPMLKDSEKPVTVGLRGRWRFATMDAVGVKSQSDYFVHSIDTHALPVKLTGMTMTGLGMQGSLNISLEGEYVVLEDSAN</sequence>
<reference evidence="2 3" key="1">
    <citation type="submission" date="2020-02" db="EMBL/GenBank/DDBJ databases">
        <authorList>
            <person name="Kim M.K."/>
        </authorList>
    </citation>
    <scope>NUCLEOTIDE SEQUENCE [LARGE SCALE GENOMIC DNA]</scope>
    <source>
        <strain evidence="2 3">17J57-3</strain>
    </source>
</reference>
<proteinExistence type="predicted"/>
<feature type="transmembrane region" description="Helical" evidence="1">
    <location>
        <begin position="166"/>
        <end position="184"/>
    </location>
</feature>
<evidence type="ECO:0000256" key="1">
    <source>
        <dbReference type="SAM" id="Phobius"/>
    </source>
</evidence>
<keyword evidence="1" id="KW-0812">Transmembrane</keyword>
<dbReference type="EMBL" id="JAAIVB010000069">
    <property type="protein sequence ID" value="NEX63367.1"/>
    <property type="molecule type" value="Genomic_DNA"/>
</dbReference>
<comment type="caution">
    <text evidence="2">The sequence shown here is derived from an EMBL/GenBank/DDBJ whole genome shotgun (WGS) entry which is preliminary data.</text>
</comment>
<evidence type="ECO:0000313" key="3">
    <source>
        <dbReference type="Proteomes" id="UP000482155"/>
    </source>
</evidence>
<evidence type="ECO:0000313" key="2">
    <source>
        <dbReference type="EMBL" id="NEX63367.1"/>
    </source>
</evidence>
<dbReference type="Proteomes" id="UP000482155">
    <property type="component" value="Unassembled WGS sequence"/>
</dbReference>
<dbReference type="RefSeq" id="WP_163967189.1">
    <property type="nucleotide sequence ID" value="NZ_JAAIVB010000069.1"/>
</dbReference>
<keyword evidence="1" id="KW-1133">Transmembrane helix</keyword>
<gene>
    <name evidence="2" type="primary">pilO2</name>
    <name evidence="2" type="ORF">G3574_20005</name>
</gene>
<organism evidence="2 3">
    <name type="scientific">Noviherbaspirillum galbum</name>
    <dbReference type="NCBI Taxonomy" id="2709383"/>
    <lineage>
        <taxon>Bacteria</taxon>
        <taxon>Pseudomonadati</taxon>
        <taxon>Pseudomonadota</taxon>
        <taxon>Betaproteobacteria</taxon>
        <taxon>Burkholderiales</taxon>
        <taxon>Oxalobacteraceae</taxon>
        <taxon>Noviherbaspirillum</taxon>
    </lineage>
</organism>
<keyword evidence="3" id="KW-1185">Reference proteome</keyword>
<name>A0A6B3SRH1_9BURK</name>
<accession>A0A6B3SRH1</accession>
<keyword evidence="1" id="KW-0472">Membrane</keyword>